<dbReference type="Proteomes" id="UP000095283">
    <property type="component" value="Unplaced"/>
</dbReference>
<evidence type="ECO:0000313" key="2">
    <source>
        <dbReference type="WBParaSite" id="Hba_15278"/>
    </source>
</evidence>
<dbReference type="WBParaSite" id="Hba_15278">
    <property type="protein sequence ID" value="Hba_15278"/>
    <property type="gene ID" value="Hba_15278"/>
</dbReference>
<name>A0A1I7XCB2_HETBA</name>
<protein>
    <submittedName>
        <fullName evidence="2">Uncharacterized protein</fullName>
    </submittedName>
</protein>
<accession>A0A1I7XCB2</accession>
<proteinExistence type="predicted"/>
<organism evidence="1 2">
    <name type="scientific">Heterorhabditis bacteriophora</name>
    <name type="common">Entomopathogenic nematode worm</name>
    <dbReference type="NCBI Taxonomy" id="37862"/>
    <lineage>
        <taxon>Eukaryota</taxon>
        <taxon>Metazoa</taxon>
        <taxon>Ecdysozoa</taxon>
        <taxon>Nematoda</taxon>
        <taxon>Chromadorea</taxon>
        <taxon>Rhabditida</taxon>
        <taxon>Rhabditina</taxon>
        <taxon>Rhabditomorpha</taxon>
        <taxon>Strongyloidea</taxon>
        <taxon>Heterorhabditidae</taxon>
        <taxon>Heterorhabditis</taxon>
    </lineage>
</organism>
<dbReference type="AlphaFoldDB" id="A0A1I7XCB2"/>
<evidence type="ECO:0000313" key="1">
    <source>
        <dbReference type="Proteomes" id="UP000095283"/>
    </source>
</evidence>
<reference evidence="2" key="1">
    <citation type="submission" date="2016-11" db="UniProtKB">
        <authorList>
            <consortium name="WormBaseParasite"/>
        </authorList>
    </citation>
    <scope>IDENTIFICATION</scope>
</reference>
<keyword evidence="1" id="KW-1185">Reference proteome</keyword>
<sequence length="40" mass="4947">MEEMKMFFLLIYWVWCFSHENISYLFFFILSSTLLQFIAG</sequence>